<dbReference type="InterPro" id="IPR016039">
    <property type="entry name" value="Thiolase-like"/>
</dbReference>
<evidence type="ECO:0000259" key="4">
    <source>
        <dbReference type="Pfam" id="PF08545"/>
    </source>
</evidence>
<name>A0ABR9CKE9_9HYPH</name>
<proteinExistence type="predicted"/>
<keyword evidence="1 5" id="KW-0808">Transferase</keyword>
<evidence type="ECO:0000256" key="1">
    <source>
        <dbReference type="ARBA" id="ARBA00022679"/>
    </source>
</evidence>
<dbReference type="NCBIfam" id="NF006829">
    <property type="entry name" value="PRK09352.1"/>
    <property type="match status" value="1"/>
</dbReference>
<dbReference type="Pfam" id="PF08545">
    <property type="entry name" value="ACP_syn_III"/>
    <property type="match status" value="1"/>
</dbReference>
<dbReference type="RefSeq" id="WP_192147448.1">
    <property type="nucleotide sequence ID" value="NZ_JACYXI010000003.1"/>
</dbReference>
<evidence type="ECO:0000256" key="2">
    <source>
        <dbReference type="ARBA" id="ARBA00023315"/>
    </source>
</evidence>
<organism evidence="5 6">
    <name type="scientific">Roseibium litorale</name>
    <dbReference type="NCBI Taxonomy" id="2803841"/>
    <lineage>
        <taxon>Bacteria</taxon>
        <taxon>Pseudomonadati</taxon>
        <taxon>Pseudomonadota</taxon>
        <taxon>Alphaproteobacteria</taxon>
        <taxon>Hyphomicrobiales</taxon>
        <taxon>Stappiaceae</taxon>
        <taxon>Roseibium</taxon>
    </lineage>
</organism>
<protein>
    <submittedName>
        <fullName evidence="5">Beta-ketoacyl-ACP synthase 3</fullName>
        <ecNumber evidence="5">2.3.1.180</ecNumber>
    </submittedName>
</protein>
<feature type="domain" description="Beta-ketoacyl-[acyl-carrier-protein] synthase III C-terminal" evidence="3">
    <location>
        <begin position="225"/>
        <end position="314"/>
    </location>
</feature>
<sequence length="315" mass="33309">MASLRFISTGVCRPNKAITNEDIACNINTRIDPDWVERTLGIRQRYVAENHVQTSDLAAAAIADLLDRAKVDAGTVDLLLLATCSPDKRAPATACLVQHKAGLANAVAFDISAVCSGFLYALSVAAAMLHTGSYRRAIVVGADMFSRVTDWQRRDCVFFGDGAGAVLLEAGGLGTNALFDAELYTDSCGRDAFSIDGSDSPFNMDGAAVFQAASNAVPACIDQLLKRNSLSADSVDIVIPHQPSHNLLREIARRAGIGFEKFQLSMGRHANTVGATIPIALHDALEAGRLSHGDCVLFAAAGAGFTAGAAIHYWN</sequence>
<dbReference type="SUPFAM" id="SSF53901">
    <property type="entry name" value="Thiolase-like"/>
    <property type="match status" value="1"/>
</dbReference>
<dbReference type="Pfam" id="PF08541">
    <property type="entry name" value="ACP_syn_III_C"/>
    <property type="match status" value="1"/>
</dbReference>
<feature type="domain" description="Beta-ketoacyl-[acyl-carrier-protein] synthase III N-terminal" evidence="4">
    <location>
        <begin position="109"/>
        <end position="186"/>
    </location>
</feature>
<keyword evidence="6" id="KW-1185">Reference proteome</keyword>
<dbReference type="EMBL" id="JACYXI010000003">
    <property type="protein sequence ID" value="MBD8891315.1"/>
    <property type="molecule type" value="Genomic_DNA"/>
</dbReference>
<dbReference type="EC" id="2.3.1.180" evidence="5"/>
<evidence type="ECO:0000313" key="6">
    <source>
        <dbReference type="Proteomes" id="UP000632063"/>
    </source>
</evidence>
<dbReference type="Gene3D" id="3.40.47.10">
    <property type="match status" value="1"/>
</dbReference>
<reference evidence="5 6" key="2">
    <citation type="journal article" date="2021" name="Int. J. Syst. Evol. Microbiol.">
        <title>Roseibium litorale sp. nov., isolated from a tidal flat sediment and proposal for the reclassification of Labrenzia polysiphoniae as Roseibium polysiphoniae comb. nov.</title>
        <authorList>
            <person name="Liu Y."/>
            <person name="Pei T."/>
            <person name="Du J."/>
            <person name="Chao M."/>
            <person name="Deng M.R."/>
            <person name="Zhu H."/>
        </authorList>
    </citation>
    <scope>NUCLEOTIDE SEQUENCE [LARGE SCALE GENOMIC DNA]</scope>
    <source>
        <strain evidence="5 6">4C16A</strain>
    </source>
</reference>
<dbReference type="GO" id="GO:0033818">
    <property type="term" value="F:beta-ketoacyl-acyl-carrier-protein synthase III activity"/>
    <property type="evidence" value="ECO:0007669"/>
    <property type="project" value="UniProtKB-EC"/>
</dbReference>
<dbReference type="PANTHER" id="PTHR34069">
    <property type="entry name" value="3-OXOACYL-[ACYL-CARRIER-PROTEIN] SYNTHASE 3"/>
    <property type="match status" value="1"/>
</dbReference>
<dbReference type="CDD" id="cd00830">
    <property type="entry name" value="KAS_III"/>
    <property type="match status" value="1"/>
</dbReference>
<dbReference type="PANTHER" id="PTHR34069:SF2">
    <property type="entry name" value="BETA-KETOACYL-[ACYL-CARRIER-PROTEIN] SYNTHASE III"/>
    <property type="match status" value="1"/>
</dbReference>
<keyword evidence="2 5" id="KW-0012">Acyltransferase</keyword>
<evidence type="ECO:0000259" key="3">
    <source>
        <dbReference type="Pfam" id="PF08541"/>
    </source>
</evidence>
<dbReference type="Proteomes" id="UP000632063">
    <property type="component" value="Unassembled WGS sequence"/>
</dbReference>
<evidence type="ECO:0000313" key="5">
    <source>
        <dbReference type="EMBL" id="MBD8891315.1"/>
    </source>
</evidence>
<dbReference type="InterPro" id="IPR013751">
    <property type="entry name" value="ACP_syn_III_N"/>
</dbReference>
<accession>A0ABR9CKE9</accession>
<comment type="caution">
    <text evidence="5">The sequence shown here is derived from an EMBL/GenBank/DDBJ whole genome shotgun (WGS) entry which is preliminary data.</text>
</comment>
<dbReference type="InterPro" id="IPR013747">
    <property type="entry name" value="ACP_syn_III_C"/>
</dbReference>
<reference evidence="6" key="1">
    <citation type="submission" date="2020-09" db="EMBL/GenBank/DDBJ databases">
        <title>The genome sequence of strain Labrenzia suaedae 4C16A.</title>
        <authorList>
            <person name="Liu Y."/>
        </authorList>
    </citation>
    <scope>NUCLEOTIDE SEQUENCE [LARGE SCALE GENOMIC DNA]</scope>
    <source>
        <strain evidence="6">4C16A</strain>
    </source>
</reference>
<gene>
    <name evidence="5" type="ORF">IG616_07140</name>
</gene>